<dbReference type="EMBL" id="CP007028">
    <property type="protein sequence ID" value="AHE96111.1"/>
    <property type="molecule type" value="Genomic_DNA"/>
</dbReference>
<feature type="binding site" evidence="5">
    <location>
        <position position="89"/>
    </location>
    <ligand>
        <name>Zn(2+)</name>
        <dbReference type="ChEBI" id="CHEBI:29105"/>
    </ligand>
</feature>
<dbReference type="GO" id="GO:0016151">
    <property type="term" value="F:nickel cation binding"/>
    <property type="evidence" value="ECO:0007669"/>
    <property type="project" value="UniProtKB-UniRule"/>
</dbReference>
<evidence type="ECO:0000313" key="6">
    <source>
        <dbReference type="EMBL" id="AHE96111.1"/>
    </source>
</evidence>
<dbReference type="HOGENOM" id="CLU_126929_6_0_0"/>
<dbReference type="Proteomes" id="UP000018914">
    <property type="component" value="Chromosome"/>
</dbReference>
<evidence type="ECO:0000256" key="5">
    <source>
        <dbReference type="HAMAP-Rule" id="MF_00213"/>
    </source>
</evidence>
<name>W0DCT6_9AQUI</name>
<evidence type="ECO:0000256" key="3">
    <source>
        <dbReference type="ARBA" id="ARBA00022723"/>
    </source>
</evidence>
<dbReference type="PANTHER" id="PTHR34535">
    <property type="entry name" value="HYDROGENASE MATURATION FACTOR HYPA"/>
    <property type="match status" value="1"/>
</dbReference>
<keyword evidence="7" id="KW-1185">Reference proteome</keyword>
<dbReference type="PROSITE" id="PS01249">
    <property type="entry name" value="HYPA"/>
    <property type="match status" value="1"/>
</dbReference>
<gene>
    <name evidence="5" type="primary">hypA</name>
    <name evidence="6" type="ORF">THERU_04880</name>
</gene>
<keyword evidence="4 5" id="KW-0862">Zinc</keyword>
<dbReference type="Gene3D" id="3.30.2320.80">
    <property type="match status" value="1"/>
</dbReference>
<evidence type="ECO:0000313" key="7">
    <source>
        <dbReference type="Proteomes" id="UP000018914"/>
    </source>
</evidence>
<organism evidence="7">
    <name type="scientific">Thermocrinis ruber</name>
    <dbReference type="NCBI Taxonomy" id="75906"/>
    <lineage>
        <taxon>Bacteria</taxon>
        <taxon>Pseudomonadati</taxon>
        <taxon>Aquificota</taxon>
        <taxon>Aquificia</taxon>
        <taxon>Aquificales</taxon>
        <taxon>Aquificaceae</taxon>
        <taxon>Thermocrinis</taxon>
    </lineage>
</organism>
<dbReference type="GO" id="GO:0051604">
    <property type="term" value="P:protein maturation"/>
    <property type="evidence" value="ECO:0007669"/>
    <property type="project" value="InterPro"/>
</dbReference>
<sequence>MHEFSIVQSLMGLIEKYVEEYNAKRVSRIVVSVGVLSGVEPHLLKIAFDTFKENTVADSAELILEIEKLTLRCLDCGMVSQKEELNVICPCCGSFNTIIEGGQDLLLKSLELEYEDEA</sequence>
<keyword evidence="2 5" id="KW-0533">Nickel</keyword>
<feature type="binding site" evidence="5">
    <location>
        <position position="73"/>
    </location>
    <ligand>
        <name>Zn(2+)</name>
        <dbReference type="ChEBI" id="CHEBI:29105"/>
    </ligand>
</feature>
<dbReference type="STRING" id="75906.THERU_04880"/>
<protein>
    <recommendedName>
        <fullName evidence="5">Hydrogenase maturation factor HypA</fullName>
    </recommendedName>
</protein>
<dbReference type="OrthoDB" id="9800361at2"/>
<dbReference type="InterPro" id="IPR000688">
    <property type="entry name" value="HypA/HybF"/>
</dbReference>
<dbReference type="NCBIfam" id="TIGR00100">
    <property type="entry name" value="hypA"/>
    <property type="match status" value="1"/>
</dbReference>
<evidence type="ECO:0000256" key="1">
    <source>
        <dbReference type="ARBA" id="ARBA00010748"/>
    </source>
</evidence>
<evidence type="ECO:0000256" key="4">
    <source>
        <dbReference type="ARBA" id="ARBA00022833"/>
    </source>
</evidence>
<feature type="binding site" evidence="5">
    <location>
        <position position="92"/>
    </location>
    <ligand>
        <name>Zn(2+)</name>
        <dbReference type="ChEBI" id="CHEBI:29105"/>
    </ligand>
</feature>
<dbReference type="InterPro" id="IPR020538">
    <property type="entry name" value="Hydgase_Ni_incorp_HypA/HybF_CS"/>
</dbReference>
<dbReference type="PIRSF" id="PIRSF004761">
    <property type="entry name" value="Hydrgn_mat_HypA"/>
    <property type="match status" value="1"/>
</dbReference>
<comment type="similarity">
    <text evidence="1 5">Belongs to the HypA/HybF family.</text>
</comment>
<dbReference type="GO" id="GO:0008270">
    <property type="term" value="F:zinc ion binding"/>
    <property type="evidence" value="ECO:0007669"/>
    <property type="project" value="UniProtKB-UniRule"/>
</dbReference>
<comment type="function">
    <text evidence="5">Involved in the maturation of [NiFe] hydrogenases. Required for nickel insertion into the metal center of the hydrogenase.</text>
</comment>
<feature type="binding site" evidence="5">
    <location>
        <position position="2"/>
    </location>
    <ligand>
        <name>Ni(2+)</name>
        <dbReference type="ChEBI" id="CHEBI:49786"/>
    </ligand>
</feature>
<proteinExistence type="inferred from homology"/>
<dbReference type="HAMAP" id="MF_00213">
    <property type="entry name" value="HypA_HybF"/>
    <property type="match status" value="1"/>
</dbReference>
<dbReference type="eggNOG" id="COG0375">
    <property type="taxonomic scope" value="Bacteria"/>
</dbReference>
<evidence type="ECO:0000256" key="2">
    <source>
        <dbReference type="ARBA" id="ARBA00022596"/>
    </source>
</evidence>
<reference evidence="6 7" key="1">
    <citation type="submission" date="2013-12" db="EMBL/GenBank/DDBJ databases">
        <authorList>
            <consortium name="DOE Joint Genome Institute"/>
            <person name="Eisen J."/>
            <person name="Huntemann M."/>
            <person name="Han J."/>
            <person name="Chen A."/>
            <person name="Kyrpides N."/>
            <person name="Mavromatis K."/>
            <person name="Markowitz V."/>
            <person name="Palaniappan K."/>
            <person name="Ivanova N."/>
            <person name="Schaumberg A."/>
            <person name="Pati A."/>
            <person name="Liolios K."/>
            <person name="Nordberg H.P."/>
            <person name="Cantor M.N."/>
            <person name="Hua S.X."/>
            <person name="Woyke T."/>
        </authorList>
    </citation>
    <scope>NUCLEOTIDE SEQUENCE [LARGE SCALE GENOMIC DNA]</scope>
    <source>
        <strain evidence="6 7">DSM 23557</strain>
    </source>
</reference>
<dbReference type="AlphaFoldDB" id="W0DCT6"/>
<dbReference type="KEGG" id="trd:THERU_04880"/>
<dbReference type="RefSeq" id="WP_025306141.1">
    <property type="nucleotide sequence ID" value="NZ_CP007028.1"/>
</dbReference>
<dbReference type="Pfam" id="PF01155">
    <property type="entry name" value="HypA"/>
    <property type="match status" value="1"/>
</dbReference>
<feature type="binding site" evidence="5">
    <location>
        <position position="76"/>
    </location>
    <ligand>
        <name>Zn(2+)</name>
        <dbReference type="ChEBI" id="CHEBI:29105"/>
    </ligand>
</feature>
<dbReference type="PATRIC" id="fig|75906.3.peg.951"/>
<dbReference type="PANTHER" id="PTHR34535:SF3">
    <property type="entry name" value="HYDROGENASE MATURATION FACTOR HYPA"/>
    <property type="match status" value="1"/>
</dbReference>
<keyword evidence="3 5" id="KW-0479">Metal-binding</keyword>
<accession>W0DCT6</accession>